<keyword evidence="7" id="KW-0460">Magnesium</keyword>
<evidence type="ECO:0000256" key="7">
    <source>
        <dbReference type="HAMAP-Rule" id="MF_03190"/>
    </source>
</evidence>
<keyword evidence="7" id="KW-0496">Mitochondrion</keyword>
<keyword evidence="4 7" id="KW-0831">Ubiquinone biosynthesis</keyword>
<keyword evidence="5 7" id="KW-0949">S-adenosyl-L-methionine</keyword>
<comment type="catalytic activity">
    <reaction evidence="7">
        <text>a 3,4-dihydroxy-5-(all-trans-polyprenyl)benzoate + S-adenosyl-L-methionine = a 4-hydroxy-3-methoxy-5-(all-trans-polyprenyl)benzoate + S-adenosyl-L-homocysteine + H(+)</text>
        <dbReference type="Rhea" id="RHEA:44452"/>
        <dbReference type="Rhea" id="RHEA-COMP:10930"/>
        <dbReference type="Rhea" id="RHEA-COMP:10931"/>
        <dbReference type="ChEBI" id="CHEBI:15378"/>
        <dbReference type="ChEBI" id="CHEBI:57856"/>
        <dbReference type="ChEBI" id="CHEBI:59789"/>
        <dbReference type="ChEBI" id="CHEBI:64694"/>
        <dbReference type="ChEBI" id="CHEBI:84443"/>
        <dbReference type="EC" id="2.1.1.114"/>
    </reaction>
</comment>
<comment type="subunit">
    <text evidence="7">Component of a multi-subunit COQ enzyme complex.</text>
</comment>
<organism evidence="9 10">
    <name type="scientific">Tripterygium wilfordii</name>
    <name type="common">Thunder God vine</name>
    <dbReference type="NCBI Taxonomy" id="458696"/>
    <lineage>
        <taxon>Eukaryota</taxon>
        <taxon>Viridiplantae</taxon>
        <taxon>Streptophyta</taxon>
        <taxon>Embryophyta</taxon>
        <taxon>Tracheophyta</taxon>
        <taxon>Spermatophyta</taxon>
        <taxon>Magnoliopsida</taxon>
        <taxon>eudicotyledons</taxon>
        <taxon>Gunneridae</taxon>
        <taxon>Pentapetalae</taxon>
        <taxon>rosids</taxon>
        <taxon>fabids</taxon>
        <taxon>Celastrales</taxon>
        <taxon>Celastraceae</taxon>
        <taxon>Tripterygium</taxon>
    </lineage>
</organism>
<dbReference type="InterPro" id="IPR010233">
    <property type="entry name" value="UbiG_MeTrfase"/>
</dbReference>
<dbReference type="PANTHER" id="PTHR43464">
    <property type="entry name" value="METHYLTRANSFERASE"/>
    <property type="match status" value="1"/>
</dbReference>
<evidence type="ECO:0000313" key="9">
    <source>
        <dbReference type="EMBL" id="KAF5735319.1"/>
    </source>
</evidence>
<dbReference type="AlphaFoldDB" id="A0A7J7CMR3"/>
<accession>A0A7J7CMR3</accession>
<comment type="similarity">
    <text evidence="7">Belongs to the class I-like SAM-binding methyltransferase superfamily. UbiG/COQ3 family.</text>
</comment>
<dbReference type="Gene3D" id="3.40.50.150">
    <property type="entry name" value="Vaccinia Virus protein VP39"/>
    <property type="match status" value="1"/>
</dbReference>
<dbReference type="Proteomes" id="UP000593562">
    <property type="component" value="Unassembled WGS sequence"/>
</dbReference>
<dbReference type="EMBL" id="JAAARO010000015">
    <property type="protein sequence ID" value="KAF5735319.1"/>
    <property type="molecule type" value="Genomic_DNA"/>
</dbReference>
<dbReference type="EC" id="2.1.1.-" evidence="7"/>
<evidence type="ECO:0000256" key="3">
    <source>
        <dbReference type="ARBA" id="ARBA00022679"/>
    </source>
</evidence>
<feature type="coiled-coil region" evidence="8">
    <location>
        <begin position="382"/>
        <end position="502"/>
    </location>
</feature>
<feature type="binding site" evidence="7">
    <location>
        <position position="186"/>
    </location>
    <ligand>
        <name>Mg(2+)</name>
        <dbReference type="ChEBI" id="CHEBI:18420"/>
    </ligand>
</feature>
<comment type="function">
    <text evidence="7">O-methyltransferase required for two non-consecutive steps during ubiquinone biosynthesis. Catalyzes the 2 O-methylation of 3,4-dihydroxy-5-(all-trans-polyprenyl)benzoic acid into 4-hydroxy-3-methoxy-5-(all-trans-polyprenyl)benzoic acid. Also catalyzes the last step of ubiquinone biosynthesis by mediating methylation of 3-demethylubiquinone into ubiquinone. Also able to mediate the methylation of 3-demethylubiquinol into ubiquinol.</text>
</comment>
<dbReference type="Pfam" id="PF05615">
    <property type="entry name" value="THOC7"/>
    <property type="match status" value="1"/>
</dbReference>
<dbReference type="NCBIfam" id="TIGR01983">
    <property type="entry name" value="UbiG"/>
    <property type="match status" value="1"/>
</dbReference>
<dbReference type="CDD" id="cd02440">
    <property type="entry name" value="AdoMet_MTases"/>
    <property type="match status" value="1"/>
</dbReference>
<comment type="caution">
    <text evidence="9">The sequence shown here is derived from an EMBL/GenBank/DDBJ whole genome shotgun (WGS) entry which is preliminary data.</text>
</comment>
<comment type="catalytic activity">
    <reaction evidence="7">
        <text>a 3-demethylubiquinone + S-adenosyl-L-methionine = a ubiquinone + S-adenosyl-L-homocysteine</text>
        <dbReference type="Rhea" id="RHEA:81215"/>
        <dbReference type="Rhea" id="RHEA-COMP:9565"/>
        <dbReference type="Rhea" id="RHEA-COMP:19654"/>
        <dbReference type="ChEBI" id="CHEBI:16389"/>
        <dbReference type="ChEBI" id="CHEBI:57856"/>
        <dbReference type="ChEBI" id="CHEBI:59789"/>
        <dbReference type="ChEBI" id="CHEBI:231825"/>
    </reaction>
</comment>
<dbReference type="GO" id="GO:0046872">
    <property type="term" value="F:metal ion binding"/>
    <property type="evidence" value="ECO:0007669"/>
    <property type="project" value="UniProtKB-KW"/>
</dbReference>
<dbReference type="Pfam" id="PF13489">
    <property type="entry name" value="Methyltransf_23"/>
    <property type="match status" value="1"/>
</dbReference>
<evidence type="ECO:0000256" key="1">
    <source>
        <dbReference type="ARBA" id="ARBA00004123"/>
    </source>
</evidence>
<dbReference type="InterPro" id="IPR029063">
    <property type="entry name" value="SAM-dependent_MTases_sf"/>
</dbReference>
<protein>
    <recommendedName>
        <fullName evidence="7">Ubiquinone biosynthesis O-methyltransferase, mitochondrial</fullName>
    </recommendedName>
    <alternativeName>
        <fullName evidence="7">3-demethylubiquinol 3-O-methyltransferase</fullName>
        <ecNumber evidence="7">2.1.1.64</ecNumber>
    </alternativeName>
    <alternativeName>
        <fullName evidence="7">3-demethylubiquinone 3-O-methyltransferase</fullName>
        <ecNumber evidence="7">2.1.1.-</ecNumber>
    </alternativeName>
    <alternativeName>
        <fullName evidence="7">Polyprenyldihydroxybenzoate methyltransferase</fullName>
        <ecNumber evidence="7">2.1.1.114</ecNumber>
    </alternativeName>
</protein>
<proteinExistence type="inferred from homology"/>
<keyword evidence="10" id="KW-1185">Reference proteome</keyword>
<feature type="binding site" evidence="7">
    <location>
        <position position="115"/>
    </location>
    <ligand>
        <name>S-adenosyl-L-methionine</name>
        <dbReference type="ChEBI" id="CHEBI:59789"/>
    </ligand>
</feature>
<dbReference type="HAMAP" id="MF_00472">
    <property type="entry name" value="UbiG"/>
    <property type="match status" value="1"/>
</dbReference>
<dbReference type="PANTHER" id="PTHR43464:SF19">
    <property type="entry name" value="UBIQUINONE BIOSYNTHESIS O-METHYLTRANSFERASE, MITOCHONDRIAL"/>
    <property type="match status" value="1"/>
</dbReference>
<feature type="binding site" evidence="7">
    <location>
        <position position="185"/>
    </location>
    <ligand>
        <name>Mg(2+)</name>
        <dbReference type="ChEBI" id="CHEBI:18420"/>
    </ligand>
</feature>
<keyword evidence="8" id="KW-0175">Coiled coil</keyword>
<gene>
    <name evidence="7" type="primary">COQ3</name>
    <name evidence="9" type="ORF">HS088_TW15G00821</name>
</gene>
<keyword evidence="2 7" id="KW-0489">Methyltransferase</keyword>
<evidence type="ECO:0000256" key="4">
    <source>
        <dbReference type="ARBA" id="ARBA00022688"/>
    </source>
</evidence>
<dbReference type="GO" id="GO:0000445">
    <property type="term" value="C:THO complex part of transcription export complex"/>
    <property type="evidence" value="ECO:0007669"/>
    <property type="project" value="InterPro"/>
</dbReference>
<dbReference type="EC" id="2.1.1.64" evidence="7"/>
<comment type="subcellular location">
    <subcellularLocation>
        <location evidence="7">Mitochondrion inner membrane</location>
        <topology evidence="7">Peripheral membrane protein</topology>
        <orientation evidence="7">Matrix side</orientation>
    </subcellularLocation>
    <subcellularLocation>
        <location evidence="1">Nucleus</location>
    </subcellularLocation>
</comment>
<dbReference type="GO" id="GO:0032259">
    <property type="term" value="P:methylation"/>
    <property type="evidence" value="ECO:0007669"/>
    <property type="project" value="UniProtKB-KW"/>
</dbReference>
<keyword evidence="6" id="KW-0539">Nucleus</keyword>
<dbReference type="SUPFAM" id="SSF53335">
    <property type="entry name" value="S-adenosyl-L-methionine-dependent methyltransferases"/>
    <property type="match status" value="1"/>
</dbReference>
<dbReference type="GO" id="GO:0010420">
    <property type="term" value="F:polyprenyldihydroxybenzoate methyltransferase activity"/>
    <property type="evidence" value="ECO:0007669"/>
    <property type="project" value="UniProtKB-UniRule"/>
</dbReference>
<dbReference type="UniPathway" id="UPA00232"/>
<feature type="binding site" evidence="7">
    <location>
        <position position="136"/>
    </location>
    <ligand>
        <name>S-adenosyl-L-methionine</name>
        <dbReference type="ChEBI" id="CHEBI:59789"/>
    </ligand>
</feature>
<evidence type="ECO:0000256" key="8">
    <source>
        <dbReference type="SAM" id="Coils"/>
    </source>
</evidence>
<comment type="cofactor">
    <cofactor evidence="7">
        <name>Mg(2+)</name>
        <dbReference type="ChEBI" id="CHEBI:18420"/>
    </cofactor>
</comment>
<dbReference type="InParanoid" id="A0A7J7CMR3"/>
<evidence type="ECO:0000256" key="6">
    <source>
        <dbReference type="ARBA" id="ARBA00023242"/>
    </source>
</evidence>
<dbReference type="InterPro" id="IPR008501">
    <property type="entry name" value="THOC7/Mft1"/>
</dbReference>
<comment type="pathway">
    <text evidence="7">Cofactor biosynthesis; ubiquinone biosynthesis.</text>
</comment>
<evidence type="ECO:0000256" key="2">
    <source>
        <dbReference type="ARBA" id="ARBA00022603"/>
    </source>
</evidence>
<evidence type="ECO:0000256" key="5">
    <source>
        <dbReference type="ARBA" id="ARBA00022691"/>
    </source>
</evidence>
<reference evidence="9 10" key="1">
    <citation type="journal article" date="2020" name="Nat. Commun.">
        <title>Genome of Tripterygium wilfordii and identification of cytochrome P450 involved in triptolide biosynthesis.</title>
        <authorList>
            <person name="Tu L."/>
            <person name="Su P."/>
            <person name="Zhang Z."/>
            <person name="Gao L."/>
            <person name="Wang J."/>
            <person name="Hu T."/>
            <person name="Zhou J."/>
            <person name="Zhang Y."/>
            <person name="Zhao Y."/>
            <person name="Liu Y."/>
            <person name="Song Y."/>
            <person name="Tong Y."/>
            <person name="Lu Y."/>
            <person name="Yang J."/>
            <person name="Xu C."/>
            <person name="Jia M."/>
            <person name="Peters R.J."/>
            <person name="Huang L."/>
            <person name="Gao W."/>
        </authorList>
    </citation>
    <scope>NUCLEOTIDE SEQUENCE [LARGE SCALE GENOMIC DNA]</scope>
    <source>
        <strain evidence="10">cv. XIE 37</strain>
        <tissue evidence="9">Leaf</tissue>
    </source>
</reference>
<feature type="binding site" evidence="7">
    <location>
        <position position="84"/>
    </location>
    <ligand>
        <name>S-adenosyl-L-methionine</name>
        <dbReference type="ChEBI" id="CHEBI:59789"/>
    </ligand>
</feature>
<evidence type="ECO:0000313" key="10">
    <source>
        <dbReference type="Proteomes" id="UP000593562"/>
    </source>
</evidence>
<dbReference type="GO" id="GO:0006397">
    <property type="term" value="P:mRNA processing"/>
    <property type="evidence" value="ECO:0007669"/>
    <property type="project" value="InterPro"/>
</dbReference>
<name>A0A7J7CMR3_TRIWF</name>
<keyword evidence="7" id="KW-0999">Mitochondrion inner membrane</keyword>
<feature type="binding site" evidence="7">
    <location>
        <position position="181"/>
    </location>
    <ligand>
        <name>S-adenosyl-L-methionine</name>
        <dbReference type="ChEBI" id="CHEBI:59789"/>
    </ligand>
</feature>
<dbReference type="GO" id="GO:0061542">
    <property type="term" value="F:3-demethylubiquinol 3-O-methyltransferase activity"/>
    <property type="evidence" value="ECO:0007669"/>
    <property type="project" value="UniProtKB-UniRule"/>
</dbReference>
<dbReference type="GO" id="GO:0031314">
    <property type="term" value="C:extrinsic component of mitochondrial inner membrane"/>
    <property type="evidence" value="ECO:0007669"/>
    <property type="project" value="UniProtKB-UniRule"/>
</dbReference>
<keyword evidence="3 7" id="KW-0808">Transferase</keyword>
<comment type="catalytic activity">
    <reaction evidence="7">
        <text>a 3-demethylubiquinol + S-adenosyl-L-methionine = a ubiquinol + S-adenosyl-L-homocysteine + H(+)</text>
        <dbReference type="Rhea" id="RHEA:44380"/>
        <dbReference type="Rhea" id="RHEA-COMP:9566"/>
        <dbReference type="Rhea" id="RHEA-COMP:10914"/>
        <dbReference type="ChEBI" id="CHEBI:15378"/>
        <dbReference type="ChEBI" id="CHEBI:17976"/>
        <dbReference type="ChEBI" id="CHEBI:57856"/>
        <dbReference type="ChEBI" id="CHEBI:59789"/>
        <dbReference type="ChEBI" id="CHEBI:84422"/>
        <dbReference type="EC" id="2.1.1.64"/>
    </reaction>
</comment>
<sequence length="598" mass="67158">MASISISRLRLRCPSPLNFNLRLFSSTSAAATTDLSPKASTNHRKTSNPSSLNQHELAKFAAIADTWWDSEGPFKPLHVMNPTRLAFIRSMLCQHFRKDPYCAKPFEGLKIVDVGCGGGILSEPLARMGATVTGVDAVEKNIKIARLHADFDPVTAPIEYCCTTAEKLVEERREFDAVISLEVVEHVADPAEFCKSLSALTVPNGATVISTINRTMRSYASAIIAAEYLLHWLPKGTHQWSKFLTPEELVLILQRASVDVRDMAGFVYNPLSGRWSLSDDISEMSIRGRRVSGRVETTAANYAFGPLEDDIIIKQRLLTRTTTTRGEPPLKKIQKKFTSFAVETNKEEDNYSDCAKLAKAFLQELYTFEIPLLKSRVVIDANVREKENFDELKDEIDKQILQAQVDIQDLKKQLEESKIERQHKEECEAIRRLIAMQPPRSETHKSITELEKEIAALEAENTATSRLLELRKKQFALLLHVVDELQNTIEEDQKNLIEEMRVAAEDLKSGMEDASGGSEAMTFNVSRNFTIAVNAMLVGLKDCFANVMLIVEVRKDEMNCLEAIIEVVVLFVSIEILIEGLPDFSSEALTFPNKFEEL</sequence>
<keyword evidence="7" id="KW-0472">Membrane</keyword>
<dbReference type="EC" id="2.1.1.114" evidence="7"/>
<feature type="binding site" evidence="7">
    <location>
        <position position="182"/>
    </location>
    <ligand>
        <name>Mg(2+)</name>
        <dbReference type="ChEBI" id="CHEBI:18420"/>
    </ligand>
</feature>
<keyword evidence="7" id="KW-0479">Metal-binding</keyword>